<dbReference type="OrthoDB" id="9816564at2"/>
<protein>
    <submittedName>
        <fullName evidence="1">Haloacid dehalogenase superfamily, subfamily IA, variant 1 with third motif having Dx(3-4)D or Dx(3-4)E</fullName>
    </submittedName>
</protein>
<dbReference type="NCBIfam" id="TIGR01549">
    <property type="entry name" value="HAD-SF-IA-v1"/>
    <property type="match status" value="1"/>
</dbReference>
<reference evidence="2" key="1">
    <citation type="submission" date="2016-08" db="EMBL/GenBank/DDBJ databases">
        <authorList>
            <person name="Varghese N."/>
            <person name="Submissions Spin"/>
        </authorList>
    </citation>
    <scope>NUCLEOTIDE SEQUENCE [LARGE SCALE GENOMIC DNA]</scope>
    <source>
        <strain evidence="2">R-53144</strain>
    </source>
</reference>
<accession>A0A1C3ZD26</accession>
<gene>
    <name evidence="1" type="ORF">GA0061080_100433</name>
</gene>
<dbReference type="Gene3D" id="3.40.50.1000">
    <property type="entry name" value="HAD superfamily/HAD-like"/>
    <property type="match status" value="1"/>
</dbReference>
<dbReference type="EMBL" id="FMBA01000004">
    <property type="protein sequence ID" value="SCB80261.1"/>
    <property type="molecule type" value="Genomic_DNA"/>
</dbReference>
<dbReference type="SUPFAM" id="SSF56784">
    <property type="entry name" value="HAD-like"/>
    <property type="match status" value="1"/>
</dbReference>
<dbReference type="InterPro" id="IPR023214">
    <property type="entry name" value="HAD_sf"/>
</dbReference>
<keyword evidence="2" id="KW-1185">Reference proteome</keyword>
<dbReference type="STRING" id="1798183.GA0061080_100433"/>
<dbReference type="AlphaFoldDB" id="A0A1C3ZD26"/>
<name>A0A1C3ZD26_9GAMM</name>
<dbReference type="InterPro" id="IPR006439">
    <property type="entry name" value="HAD-SF_hydro_IA"/>
</dbReference>
<sequence>MKTDIINLLSSTRNYFFQNAKTYDDTYIERVLKDIECYEVISFDIFDTILTRLVECPIDVFSIVEKCLIEKGHFCASFAVARFESEKIARDIAYQQNIEEVTLDNIYEQLKITYPEYQDVIEEAKQTEMMIEINYCVPSLDNLFLINKIFEKNKKIILVSDMYLDEETIKKMLSKVGVSSFDKLYLSSNLLKTKNHGTIWQNVLDDYANQKILHIGDNYYSDVEVPKRDGIDTIWYNSLITERRLGGQLSTNIIPFSLIKKMILLTDKVIYKDFWFVFGISCGSFFIYSFLQWLNDHVRKNKIEHVYFCSRDAQIIYNLWKEFNFDKLCGVTSSYLYISRLVLGYSQCYIECQKHNKLSEASLTFLSNHNIVEGQTNRDVLTRLKINISDIDVNNFVNKFGDLDSKFKFSLLDDFKFYLGHDLLPLLLPQFEEQYKNSYQYYDQEGIFSSKKIAIVDLGWSGTLQQALTLFRENHGIKEKISGFYYGLHNGLATGRIFYNGLMDAAFFSEFNDPNKIFLMKNSINILENLHVADHESVIGFTESMGKYIPIFKEKKDNLKEQVVNLKRFYKGLHSVISKWVKNEDVFGINSDYINVNTAKGALAQVICSPTSLEVKELGNILHAPGYDHEIYFPLIWSNEEPWDEKIYPMIHRGGWLCGQLLYWKYNGYYSDNAHLYQIVSNELSNYPTILKNFILG</sequence>
<dbReference type="InterPro" id="IPR036412">
    <property type="entry name" value="HAD-like_sf"/>
</dbReference>
<evidence type="ECO:0000313" key="1">
    <source>
        <dbReference type="EMBL" id="SCB80261.1"/>
    </source>
</evidence>
<dbReference type="RefSeq" id="WP_091119985.1">
    <property type="nucleotide sequence ID" value="NZ_FMBA01000004.1"/>
</dbReference>
<dbReference type="Proteomes" id="UP000199698">
    <property type="component" value="Unassembled WGS sequence"/>
</dbReference>
<dbReference type="Gene3D" id="1.10.150.400">
    <property type="match status" value="1"/>
</dbReference>
<proteinExistence type="predicted"/>
<organism evidence="1 2">
    <name type="scientific">Gilliamella intestini</name>
    <dbReference type="NCBI Taxonomy" id="1798183"/>
    <lineage>
        <taxon>Bacteria</taxon>
        <taxon>Pseudomonadati</taxon>
        <taxon>Pseudomonadota</taxon>
        <taxon>Gammaproteobacteria</taxon>
        <taxon>Orbales</taxon>
        <taxon>Orbaceae</taxon>
        <taxon>Gilliamella</taxon>
    </lineage>
</organism>
<evidence type="ECO:0000313" key="2">
    <source>
        <dbReference type="Proteomes" id="UP000199698"/>
    </source>
</evidence>